<evidence type="ECO:0000313" key="4">
    <source>
        <dbReference type="Proteomes" id="UP000198432"/>
    </source>
</evidence>
<dbReference type="PROSITE" id="PS51257">
    <property type="entry name" value="PROKAR_LIPOPROTEIN"/>
    <property type="match status" value="1"/>
</dbReference>
<feature type="signal peptide" evidence="1">
    <location>
        <begin position="1"/>
        <end position="19"/>
    </location>
</feature>
<keyword evidence="1" id="KW-0732">Signal</keyword>
<feature type="domain" description="Copper-binding protein MbnP-like" evidence="2">
    <location>
        <begin position="31"/>
        <end position="212"/>
    </location>
</feature>
<reference evidence="4" key="1">
    <citation type="submission" date="2017-06" db="EMBL/GenBank/DDBJ databases">
        <authorList>
            <person name="Varghese N."/>
            <person name="Submissions S."/>
        </authorList>
    </citation>
    <scope>NUCLEOTIDE SEQUENCE [LARGE SCALE GENOMIC DNA]</scope>
    <source>
        <strain evidence="4">NKM1</strain>
    </source>
</reference>
<keyword evidence="4" id="KW-1185">Reference proteome</keyword>
<accession>A0A239ICL8</accession>
<protein>
    <recommendedName>
        <fullName evidence="2">Copper-binding protein MbnP-like domain-containing protein</fullName>
    </recommendedName>
</protein>
<sequence>MKKAGLNYLLLLMALPLLAACSDEEATAPAATVQVELQNMVGVQPLQLDASTYTSPAGDTYVVSNFKYYISNVKLISSKGEATFLEPESYHLIGGEGKTTFELKEVPAGTYDKIELSIGVDEAHNHSTDQVGDLDPSNEMVWDWDTGYKFLSLVGTYTGDTGNGGLVFHVGGDVNYKTLTLDLPQALNLRQQPNATLRLQADVNELFQNPNLIDFDVMHAGGHGAGPSMIAENYSNGFLKVVEVK</sequence>
<dbReference type="EMBL" id="FZOQ01000016">
    <property type="protein sequence ID" value="SNS90154.1"/>
    <property type="molecule type" value="Genomic_DNA"/>
</dbReference>
<feature type="chain" id="PRO_5013009167" description="Copper-binding protein MbnP-like domain-containing protein" evidence="1">
    <location>
        <begin position="20"/>
        <end position="245"/>
    </location>
</feature>
<evidence type="ECO:0000256" key="1">
    <source>
        <dbReference type="SAM" id="SignalP"/>
    </source>
</evidence>
<gene>
    <name evidence="3" type="ORF">SAMN06296052_11656</name>
</gene>
<proteinExistence type="predicted"/>
<dbReference type="OrthoDB" id="1422031at2"/>
<dbReference type="InterPro" id="IPR046863">
    <property type="entry name" value="MbnP-like_dom"/>
</dbReference>
<dbReference type="Pfam" id="PF20243">
    <property type="entry name" value="MbnP"/>
    <property type="match status" value="1"/>
</dbReference>
<dbReference type="AlphaFoldDB" id="A0A239ICL8"/>
<evidence type="ECO:0000259" key="2">
    <source>
        <dbReference type="Pfam" id="PF20243"/>
    </source>
</evidence>
<evidence type="ECO:0000313" key="3">
    <source>
        <dbReference type="EMBL" id="SNS90154.1"/>
    </source>
</evidence>
<dbReference type="Proteomes" id="UP000198432">
    <property type="component" value="Unassembled WGS sequence"/>
</dbReference>
<dbReference type="RefSeq" id="WP_089320406.1">
    <property type="nucleotide sequence ID" value="NZ_FZOQ01000016.1"/>
</dbReference>
<name>A0A239ICL8_9BACT</name>
<organism evidence="3 4">
    <name type="scientific">Pontibacter ummariensis</name>
    <dbReference type="NCBI Taxonomy" id="1610492"/>
    <lineage>
        <taxon>Bacteria</taxon>
        <taxon>Pseudomonadati</taxon>
        <taxon>Bacteroidota</taxon>
        <taxon>Cytophagia</taxon>
        <taxon>Cytophagales</taxon>
        <taxon>Hymenobacteraceae</taxon>
        <taxon>Pontibacter</taxon>
    </lineage>
</organism>